<dbReference type="InParanoid" id="A0A1B6Q8T2"/>
<evidence type="ECO:0000313" key="1">
    <source>
        <dbReference type="EMBL" id="KXG34321.1"/>
    </source>
</evidence>
<name>A0A1B6Q8T2_SORBI</name>
<accession>A0A1B6Q8T2</accession>
<protein>
    <submittedName>
        <fullName evidence="1">Uncharacterized protein</fullName>
    </submittedName>
</protein>
<gene>
    <name evidence="1" type="ORF">SORBI_3002G022500</name>
</gene>
<dbReference type="EMBL" id="CM000761">
    <property type="protein sequence ID" value="KXG34321.1"/>
    <property type="molecule type" value="Genomic_DNA"/>
</dbReference>
<sequence length="75" mass="8448">MAMHKMIGRMHGTAIKSTHQQLYLDGMAYLTQECFCGGGWLLLHTYISPRFQSAFRGAENEQGLVAWELATSNQL</sequence>
<proteinExistence type="predicted"/>
<keyword evidence="2" id="KW-1185">Reference proteome</keyword>
<dbReference type="Proteomes" id="UP000000768">
    <property type="component" value="Chromosome 2"/>
</dbReference>
<reference evidence="1 2" key="1">
    <citation type="journal article" date="2009" name="Nature">
        <title>The Sorghum bicolor genome and the diversification of grasses.</title>
        <authorList>
            <person name="Paterson A.H."/>
            <person name="Bowers J.E."/>
            <person name="Bruggmann R."/>
            <person name="Dubchak I."/>
            <person name="Grimwood J."/>
            <person name="Gundlach H."/>
            <person name="Haberer G."/>
            <person name="Hellsten U."/>
            <person name="Mitros T."/>
            <person name="Poliakov A."/>
            <person name="Schmutz J."/>
            <person name="Spannagl M."/>
            <person name="Tang H."/>
            <person name="Wang X."/>
            <person name="Wicker T."/>
            <person name="Bharti A.K."/>
            <person name="Chapman J."/>
            <person name="Feltus F.A."/>
            <person name="Gowik U."/>
            <person name="Grigoriev I.V."/>
            <person name="Lyons E."/>
            <person name="Maher C.A."/>
            <person name="Martis M."/>
            <person name="Narechania A."/>
            <person name="Otillar R.P."/>
            <person name="Penning B.W."/>
            <person name="Salamov A.A."/>
            <person name="Wang Y."/>
            <person name="Zhang L."/>
            <person name="Carpita N.C."/>
            <person name="Freeling M."/>
            <person name="Gingle A.R."/>
            <person name="Hash C.T."/>
            <person name="Keller B."/>
            <person name="Klein P."/>
            <person name="Kresovich S."/>
            <person name="McCann M.C."/>
            <person name="Ming R."/>
            <person name="Peterson D.G."/>
            <person name="Mehboob-ur-Rahman"/>
            <person name="Ware D."/>
            <person name="Westhoff P."/>
            <person name="Mayer K.F."/>
            <person name="Messing J."/>
            <person name="Rokhsar D.S."/>
        </authorList>
    </citation>
    <scope>NUCLEOTIDE SEQUENCE [LARGE SCALE GENOMIC DNA]</scope>
    <source>
        <strain evidence="2">cv. BTx623</strain>
    </source>
</reference>
<evidence type="ECO:0000313" key="2">
    <source>
        <dbReference type="Proteomes" id="UP000000768"/>
    </source>
</evidence>
<reference evidence="2" key="2">
    <citation type="journal article" date="2018" name="Plant J.">
        <title>The Sorghum bicolor reference genome: improved assembly, gene annotations, a transcriptome atlas, and signatures of genome organization.</title>
        <authorList>
            <person name="McCormick R.F."/>
            <person name="Truong S.K."/>
            <person name="Sreedasyam A."/>
            <person name="Jenkins J."/>
            <person name="Shu S."/>
            <person name="Sims D."/>
            <person name="Kennedy M."/>
            <person name="Amirebrahimi M."/>
            <person name="Weers B.D."/>
            <person name="McKinley B."/>
            <person name="Mattison A."/>
            <person name="Morishige D.T."/>
            <person name="Grimwood J."/>
            <person name="Schmutz J."/>
            <person name="Mullet J.E."/>
        </authorList>
    </citation>
    <scope>NUCLEOTIDE SEQUENCE [LARGE SCALE GENOMIC DNA]</scope>
    <source>
        <strain evidence="2">cv. BTx623</strain>
    </source>
</reference>
<dbReference type="Gramene" id="KXG34321">
    <property type="protein sequence ID" value="KXG34321"/>
    <property type="gene ID" value="SORBI_3002G022500"/>
</dbReference>
<dbReference type="AlphaFoldDB" id="A0A1B6Q8T2"/>
<organism evidence="1 2">
    <name type="scientific">Sorghum bicolor</name>
    <name type="common">Sorghum</name>
    <name type="synonym">Sorghum vulgare</name>
    <dbReference type="NCBI Taxonomy" id="4558"/>
    <lineage>
        <taxon>Eukaryota</taxon>
        <taxon>Viridiplantae</taxon>
        <taxon>Streptophyta</taxon>
        <taxon>Embryophyta</taxon>
        <taxon>Tracheophyta</taxon>
        <taxon>Spermatophyta</taxon>
        <taxon>Magnoliopsida</taxon>
        <taxon>Liliopsida</taxon>
        <taxon>Poales</taxon>
        <taxon>Poaceae</taxon>
        <taxon>PACMAD clade</taxon>
        <taxon>Panicoideae</taxon>
        <taxon>Andropogonodae</taxon>
        <taxon>Andropogoneae</taxon>
        <taxon>Sorghinae</taxon>
        <taxon>Sorghum</taxon>
    </lineage>
</organism>